<feature type="binding site" evidence="1">
    <location>
        <position position="53"/>
    </location>
    <ligand>
        <name>Mg(2+)</name>
        <dbReference type="ChEBI" id="CHEBI:18420"/>
        <label>1</label>
    </ligand>
</feature>
<gene>
    <name evidence="2" type="ORF">HXX08_04745</name>
    <name evidence="3" type="ORF">OZ401_000297</name>
</gene>
<dbReference type="AlphaFoldDB" id="A0A8T7M082"/>
<feature type="binding site" evidence="1">
    <location>
        <position position="55"/>
    </location>
    <ligand>
        <name>Mg(2+)</name>
        <dbReference type="ChEBI" id="CHEBI:18420"/>
        <label>1</label>
    </ligand>
</feature>
<dbReference type="EMBL" id="JACATZ010000001">
    <property type="protein sequence ID" value="NWJ45170.1"/>
    <property type="molecule type" value="Genomic_DNA"/>
</dbReference>
<dbReference type="PANTHER" id="PTHR16222:SF12">
    <property type="entry name" value="ADP-RIBOSYLGLYCOHYDROLASE-RELATED"/>
    <property type="match status" value="1"/>
</dbReference>
<evidence type="ECO:0000313" key="2">
    <source>
        <dbReference type="EMBL" id="NWJ45170.1"/>
    </source>
</evidence>
<dbReference type="InterPro" id="IPR050792">
    <property type="entry name" value="ADP-ribosylglycohydrolase"/>
</dbReference>
<sequence>MEIADRVSGCFFGLAIGDAFAARTEFISSVEQIYLKYPPDGPHDLEGSPSRVTDDTQMTLAVARALLNAPRPFSPAGLEMTLRHEFVKWLLDPENNRAPGLTCLDACQNLKKGLIWQQATVAHSKGCGANMRVAPVGWMPAGKFGIDSSSRAAIAQFQAALTHGHPTGLAASDLTAATITYLLEGGKPAELVSWLKEYSHSQRLVYHTDWLGSLWDRSTFSNPQNYIAKGWDDCLGVLSRLEKALLRQDYKTDPCQQTGAGWIAEEALATALLCFLLYPDDAVSAIRRAAITSGDSDSIACLTGAFAGAYLGAKAFPQNWLDRIEYRETILELSEGFTKLFA</sequence>
<dbReference type="InterPro" id="IPR036705">
    <property type="entry name" value="Ribosyl_crysJ1_sf"/>
</dbReference>
<dbReference type="EMBL" id="CP128399">
    <property type="protein sequence ID" value="WJW67049.1"/>
    <property type="molecule type" value="Genomic_DNA"/>
</dbReference>
<dbReference type="RefSeq" id="WP_341468944.1">
    <property type="nucleotide sequence ID" value="NZ_CP128399.1"/>
</dbReference>
<evidence type="ECO:0000313" key="5">
    <source>
        <dbReference type="Proteomes" id="UP001431572"/>
    </source>
</evidence>
<feature type="binding site" evidence="1">
    <location>
        <position position="295"/>
    </location>
    <ligand>
        <name>Mg(2+)</name>
        <dbReference type="ChEBI" id="CHEBI:18420"/>
        <label>1</label>
    </ligand>
</feature>
<dbReference type="InterPro" id="IPR005502">
    <property type="entry name" value="Ribosyl_crysJ1"/>
</dbReference>
<keyword evidence="1" id="KW-0479">Metal-binding</keyword>
<dbReference type="GO" id="GO:0046872">
    <property type="term" value="F:metal ion binding"/>
    <property type="evidence" value="ECO:0007669"/>
    <property type="project" value="UniProtKB-KW"/>
</dbReference>
<keyword evidence="5" id="KW-1185">Reference proteome</keyword>
<evidence type="ECO:0000313" key="3">
    <source>
        <dbReference type="EMBL" id="WJW67049.1"/>
    </source>
</evidence>
<proteinExistence type="predicted"/>
<name>A0A8T7M082_9CHLR</name>
<evidence type="ECO:0000256" key="1">
    <source>
        <dbReference type="PIRSR" id="PIRSR605502-1"/>
    </source>
</evidence>
<reference evidence="2 4" key="1">
    <citation type="submission" date="2020-06" db="EMBL/GenBank/DDBJ databases">
        <title>Anoxygenic phototrophic Chloroflexota member uses a Type I reaction center.</title>
        <authorList>
            <person name="Tsuji J.M."/>
            <person name="Shaw N.A."/>
            <person name="Nagashima S."/>
            <person name="Venkiteswaran J."/>
            <person name="Schiff S.L."/>
            <person name="Hanada S."/>
            <person name="Tank M."/>
            <person name="Neufeld J.D."/>
        </authorList>
    </citation>
    <scope>NUCLEOTIDE SEQUENCE [LARGE SCALE GENOMIC DNA]</scope>
    <source>
        <strain evidence="2">L227-S17</strain>
    </source>
</reference>
<keyword evidence="1" id="KW-0460">Magnesium</keyword>
<accession>A0A8T7M082</accession>
<protein>
    <submittedName>
        <fullName evidence="2">ADP-ribosylglycohydrolase family protein</fullName>
    </submittedName>
</protein>
<dbReference type="Proteomes" id="UP000521676">
    <property type="component" value="Unassembled WGS sequence"/>
</dbReference>
<feature type="binding site" evidence="1">
    <location>
        <position position="54"/>
    </location>
    <ligand>
        <name>Mg(2+)</name>
        <dbReference type="ChEBI" id="CHEBI:18420"/>
        <label>1</label>
    </ligand>
</feature>
<dbReference type="Proteomes" id="UP001431572">
    <property type="component" value="Chromosome 1"/>
</dbReference>
<dbReference type="Gene3D" id="1.10.4080.10">
    <property type="entry name" value="ADP-ribosylation/Crystallin J1"/>
    <property type="match status" value="1"/>
</dbReference>
<organism evidence="2 4">
    <name type="scientific">Candidatus Chlorohelix allophototropha</name>
    <dbReference type="NCBI Taxonomy" id="3003348"/>
    <lineage>
        <taxon>Bacteria</taxon>
        <taxon>Bacillati</taxon>
        <taxon>Chloroflexota</taxon>
        <taxon>Chloroflexia</taxon>
        <taxon>Candidatus Chloroheliales</taxon>
        <taxon>Candidatus Chloroheliaceae</taxon>
        <taxon>Candidatus Chlorohelix</taxon>
    </lineage>
</organism>
<evidence type="ECO:0000313" key="4">
    <source>
        <dbReference type="Proteomes" id="UP000521676"/>
    </source>
</evidence>
<feature type="binding site" evidence="1">
    <location>
        <position position="297"/>
    </location>
    <ligand>
        <name>Mg(2+)</name>
        <dbReference type="ChEBI" id="CHEBI:18420"/>
        <label>1</label>
    </ligand>
</feature>
<comment type="cofactor">
    <cofactor evidence="1">
        <name>Mg(2+)</name>
        <dbReference type="ChEBI" id="CHEBI:18420"/>
    </cofactor>
    <text evidence="1">Binds 2 magnesium ions per subunit.</text>
</comment>
<feature type="binding site" evidence="1">
    <location>
        <position position="298"/>
    </location>
    <ligand>
        <name>Mg(2+)</name>
        <dbReference type="ChEBI" id="CHEBI:18420"/>
        <label>1</label>
    </ligand>
</feature>
<dbReference type="Pfam" id="PF03747">
    <property type="entry name" value="ADP_ribosyl_GH"/>
    <property type="match status" value="1"/>
</dbReference>
<dbReference type="SUPFAM" id="SSF101478">
    <property type="entry name" value="ADP-ribosylglycohydrolase"/>
    <property type="match status" value="1"/>
</dbReference>
<dbReference type="PANTHER" id="PTHR16222">
    <property type="entry name" value="ADP-RIBOSYLGLYCOHYDROLASE"/>
    <property type="match status" value="1"/>
</dbReference>
<reference evidence="3" key="2">
    <citation type="journal article" date="2024" name="Nature">
        <title>Anoxygenic phototroph of the Chloroflexota uses a type I reaction centre.</title>
        <authorList>
            <person name="Tsuji J.M."/>
            <person name="Shaw N.A."/>
            <person name="Nagashima S."/>
            <person name="Venkiteswaran J.J."/>
            <person name="Schiff S.L."/>
            <person name="Watanabe T."/>
            <person name="Fukui M."/>
            <person name="Hanada S."/>
            <person name="Tank M."/>
            <person name="Neufeld J.D."/>
        </authorList>
    </citation>
    <scope>NUCLEOTIDE SEQUENCE</scope>
    <source>
        <strain evidence="3">L227-S17</strain>
    </source>
</reference>